<evidence type="ECO:0000313" key="2">
    <source>
        <dbReference type="Proteomes" id="UP000235672"/>
    </source>
</evidence>
<dbReference type="OrthoDB" id="425534at2759"/>
<dbReference type="EMBL" id="KZ613563">
    <property type="protein sequence ID" value="PMD12126.1"/>
    <property type="molecule type" value="Genomic_DNA"/>
</dbReference>
<dbReference type="AlphaFoldDB" id="A0A2J6PE05"/>
<dbReference type="Proteomes" id="UP000235672">
    <property type="component" value="Unassembled WGS sequence"/>
</dbReference>
<proteinExistence type="predicted"/>
<reference evidence="1 2" key="1">
    <citation type="submission" date="2016-05" db="EMBL/GenBank/DDBJ databases">
        <title>A degradative enzymes factory behind the ericoid mycorrhizal symbiosis.</title>
        <authorList>
            <consortium name="DOE Joint Genome Institute"/>
            <person name="Martino E."/>
            <person name="Morin E."/>
            <person name="Grelet G."/>
            <person name="Kuo A."/>
            <person name="Kohler A."/>
            <person name="Daghino S."/>
            <person name="Barry K."/>
            <person name="Choi C."/>
            <person name="Cichocki N."/>
            <person name="Clum A."/>
            <person name="Copeland A."/>
            <person name="Hainaut M."/>
            <person name="Haridas S."/>
            <person name="Labutti K."/>
            <person name="Lindquist E."/>
            <person name="Lipzen A."/>
            <person name="Khouja H.-R."/>
            <person name="Murat C."/>
            <person name="Ohm R."/>
            <person name="Olson A."/>
            <person name="Spatafora J."/>
            <person name="Veneault-Fourrey C."/>
            <person name="Henrissat B."/>
            <person name="Grigoriev I."/>
            <person name="Martin F."/>
            <person name="Perotto S."/>
        </authorList>
    </citation>
    <scope>NUCLEOTIDE SEQUENCE [LARGE SCALE GENOMIC DNA]</scope>
    <source>
        <strain evidence="1 2">UAMH 7357</strain>
    </source>
</reference>
<dbReference type="STRING" id="1745343.A0A2J6PE05"/>
<protein>
    <recommendedName>
        <fullName evidence="3">Alpha/beta-hydrolase</fullName>
    </recommendedName>
</protein>
<sequence length="210" mass="23581">MTITLGSLITTYCAIVFSLRWAEVTPWPSFRRPIPSQPLQGWVSAWSLILPAKRLVYSECFEKYQCARLEVPMDWNSTTDPDTVALAVIKMPARVPVTDPRYGGVILINPGGPRASSVDRLLEQGSRLQKILDSENDPFDRSTFSPLDRYYDILGFDGREVNNTTPRFDCIPDPFACQRWTLETNYNDLVGSSDLATKHAWSTAVTLSGT</sequence>
<gene>
    <name evidence="1" type="ORF">NA56DRAFT_37485</name>
</gene>
<name>A0A2J6PE05_9HELO</name>
<accession>A0A2J6PE05</accession>
<evidence type="ECO:0008006" key="3">
    <source>
        <dbReference type="Google" id="ProtNLM"/>
    </source>
</evidence>
<evidence type="ECO:0000313" key="1">
    <source>
        <dbReference type="EMBL" id="PMD12126.1"/>
    </source>
</evidence>
<keyword evidence="2" id="KW-1185">Reference proteome</keyword>
<organism evidence="1 2">
    <name type="scientific">Hyaloscypha hepaticicola</name>
    <dbReference type="NCBI Taxonomy" id="2082293"/>
    <lineage>
        <taxon>Eukaryota</taxon>
        <taxon>Fungi</taxon>
        <taxon>Dikarya</taxon>
        <taxon>Ascomycota</taxon>
        <taxon>Pezizomycotina</taxon>
        <taxon>Leotiomycetes</taxon>
        <taxon>Helotiales</taxon>
        <taxon>Hyaloscyphaceae</taxon>
        <taxon>Hyaloscypha</taxon>
    </lineage>
</organism>